<evidence type="ECO:0000313" key="2">
    <source>
        <dbReference type="Proteomes" id="UP001153069"/>
    </source>
</evidence>
<accession>A0A9N8DVP8</accession>
<gene>
    <name evidence="1" type="ORF">SEMRO_387_G132171.1</name>
</gene>
<sequence length="133" mass="14845">MMDSSTTEIRQEVAASQDEENASTVLLSDVLEKYQTAVDPLVRLRCLVANTTPSERTDIVKSAVLFCRAGPNTAPPLFPIPLAGIPQGSCVRWGPRRKQHGTLILWRSTSRELGCSQTHNRVLMRPQVLWFDL</sequence>
<reference evidence="1" key="1">
    <citation type="submission" date="2020-06" db="EMBL/GenBank/DDBJ databases">
        <authorList>
            <consortium name="Plant Systems Biology data submission"/>
        </authorList>
    </citation>
    <scope>NUCLEOTIDE SEQUENCE</scope>
    <source>
        <strain evidence="1">D6</strain>
    </source>
</reference>
<dbReference type="EMBL" id="CAICTM010000386">
    <property type="protein sequence ID" value="CAB9509379.1"/>
    <property type="molecule type" value="Genomic_DNA"/>
</dbReference>
<protein>
    <submittedName>
        <fullName evidence="1">Uncharacterized protein</fullName>
    </submittedName>
</protein>
<evidence type="ECO:0000313" key="1">
    <source>
        <dbReference type="EMBL" id="CAB9509379.1"/>
    </source>
</evidence>
<organism evidence="1 2">
    <name type="scientific">Seminavis robusta</name>
    <dbReference type="NCBI Taxonomy" id="568900"/>
    <lineage>
        <taxon>Eukaryota</taxon>
        <taxon>Sar</taxon>
        <taxon>Stramenopiles</taxon>
        <taxon>Ochrophyta</taxon>
        <taxon>Bacillariophyta</taxon>
        <taxon>Bacillariophyceae</taxon>
        <taxon>Bacillariophycidae</taxon>
        <taxon>Naviculales</taxon>
        <taxon>Naviculaceae</taxon>
        <taxon>Seminavis</taxon>
    </lineage>
</organism>
<name>A0A9N8DVP8_9STRA</name>
<proteinExistence type="predicted"/>
<dbReference type="Proteomes" id="UP001153069">
    <property type="component" value="Unassembled WGS sequence"/>
</dbReference>
<dbReference type="AlphaFoldDB" id="A0A9N8DVP8"/>
<keyword evidence="2" id="KW-1185">Reference proteome</keyword>
<comment type="caution">
    <text evidence="1">The sequence shown here is derived from an EMBL/GenBank/DDBJ whole genome shotgun (WGS) entry which is preliminary data.</text>
</comment>